<dbReference type="InterPro" id="IPR003265">
    <property type="entry name" value="HhH-GPD_domain"/>
</dbReference>
<dbReference type="Gene3D" id="1.10.1670.10">
    <property type="entry name" value="Helix-hairpin-Helix base-excision DNA repair enzymes (C-terminal)"/>
    <property type="match status" value="1"/>
</dbReference>
<feature type="region of interest" description="Disordered" evidence="1">
    <location>
        <begin position="1"/>
        <end position="178"/>
    </location>
</feature>
<feature type="compositionally biased region" description="Acidic residues" evidence="1">
    <location>
        <begin position="478"/>
        <end position="488"/>
    </location>
</feature>
<dbReference type="GO" id="GO:0006285">
    <property type="term" value="P:base-excision repair, AP site formation"/>
    <property type="evidence" value="ECO:0007669"/>
    <property type="project" value="UniProtKB-ARBA"/>
</dbReference>
<feature type="compositionally biased region" description="Polar residues" evidence="1">
    <location>
        <begin position="310"/>
        <end position="331"/>
    </location>
</feature>
<dbReference type="InterPro" id="IPR023170">
    <property type="entry name" value="HhH_base_excis_C"/>
</dbReference>
<dbReference type="OrthoDB" id="5607at2759"/>
<feature type="compositionally biased region" description="Basic and acidic residues" evidence="1">
    <location>
        <begin position="39"/>
        <end position="57"/>
    </location>
</feature>
<accession>A0A8K0L8R4</accession>
<feature type="compositionally biased region" description="Basic and acidic residues" evidence="1">
    <location>
        <begin position="76"/>
        <end position="85"/>
    </location>
</feature>
<dbReference type="Gene3D" id="1.10.340.30">
    <property type="entry name" value="Hypothetical protein, domain 2"/>
    <property type="match status" value="1"/>
</dbReference>
<evidence type="ECO:0000259" key="2">
    <source>
        <dbReference type="SMART" id="SM00478"/>
    </source>
</evidence>
<dbReference type="PANTHER" id="PTHR47203">
    <property type="match status" value="1"/>
</dbReference>
<evidence type="ECO:0000313" key="3">
    <source>
        <dbReference type="EMBL" id="KAG8630875.1"/>
    </source>
</evidence>
<keyword evidence="4" id="KW-1185">Reference proteome</keyword>
<feature type="domain" description="HhH-GPD" evidence="2">
    <location>
        <begin position="230"/>
        <end position="441"/>
    </location>
</feature>
<protein>
    <recommendedName>
        <fullName evidence="2">HhH-GPD domain-containing protein</fullName>
    </recommendedName>
</protein>
<reference evidence="3" key="1">
    <citation type="submission" date="2021-07" db="EMBL/GenBank/DDBJ databases">
        <title>Elsinoe batatas strain:CRI-CJ2 Genome sequencing and assembly.</title>
        <authorList>
            <person name="Huang L."/>
        </authorList>
    </citation>
    <scope>NUCLEOTIDE SEQUENCE</scope>
    <source>
        <strain evidence="3">CRI-CJ2</strain>
    </source>
</reference>
<name>A0A8K0L8R4_9PEZI</name>
<dbReference type="EMBL" id="JAESVG020000001">
    <property type="protein sequence ID" value="KAG8630875.1"/>
    <property type="molecule type" value="Genomic_DNA"/>
</dbReference>
<evidence type="ECO:0000313" key="4">
    <source>
        <dbReference type="Proteomes" id="UP000809789"/>
    </source>
</evidence>
<dbReference type="GO" id="GO:0000702">
    <property type="term" value="F:oxidized base lesion DNA N-glycosylase activity"/>
    <property type="evidence" value="ECO:0007669"/>
    <property type="project" value="UniProtKB-ARBA"/>
</dbReference>
<dbReference type="SUPFAM" id="SSF48150">
    <property type="entry name" value="DNA-glycosylase"/>
    <property type="match status" value="1"/>
</dbReference>
<dbReference type="AlphaFoldDB" id="A0A8K0L8R4"/>
<dbReference type="Proteomes" id="UP000809789">
    <property type="component" value="Unassembled WGS sequence"/>
</dbReference>
<sequence length="510" mass="55178">MARRSTRSQAAAEPTQLSSPPHTPAPATKRNSRKSGNVKTEDIKAEDVKAEDVKQEPETPASATKSRKRARPSAKAVDDSVHDLPHNLGDLPTPSSEPPAKRSRSNKATPKRAEATAKKTPAKKGKKVTTPSADEVAKVAEKAGLISPSPEKDGQSPKKKKNINYKLTPGTSPYPGYNHPTKEECHEVVRLLSKVHGTVSAPKEIRPPSLEVAGCGEVPSVLDALIRTRLSAATTNLNSSRAFQGLVKTFGTVKDGIGKGSVDWNAVREAPVEQVFEAIKCGGLAGSKSKDIKAILDLVWAENLERAQSLSSSNPIPGSTHESPSEQTSEITKAHSGVPNLDHLHLLSNEDAFNKLVSYPGIGPKTASCVLLFCLQRPSFAVDTHVFRLCRYLAWVPSDAEAKENGWPKVERNSTYSHCEVMVPDELKYALHQLLIKHGKTCGRCRAATGMGSEGWKKGCPIEHLVKRHGAKKGGEDWGMEEDEEEGDEGTKGKRKASRGKKYESEGEEV</sequence>
<dbReference type="CDD" id="cd00056">
    <property type="entry name" value="ENDO3c"/>
    <property type="match status" value="1"/>
</dbReference>
<dbReference type="SMART" id="SM00478">
    <property type="entry name" value="ENDO3c"/>
    <property type="match status" value="1"/>
</dbReference>
<organism evidence="3 4">
    <name type="scientific">Elsinoe batatas</name>
    <dbReference type="NCBI Taxonomy" id="2601811"/>
    <lineage>
        <taxon>Eukaryota</taxon>
        <taxon>Fungi</taxon>
        <taxon>Dikarya</taxon>
        <taxon>Ascomycota</taxon>
        <taxon>Pezizomycotina</taxon>
        <taxon>Dothideomycetes</taxon>
        <taxon>Dothideomycetidae</taxon>
        <taxon>Myriangiales</taxon>
        <taxon>Elsinoaceae</taxon>
        <taxon>Elsinoe</taxon>
    </lineage>
</organism>
<feature type="region of interest" description="Disordered" evidence="1">
    <location>
        <begin position="310"/>
        <end position="333"/>
    </location>
</feature>
<dbReference type="InterPro" id="IPR011257">
    <property type="entry name" value="DNA_glycosylase"/>
</dbReference>
<proteinExistence type="predicted"/>
<comment type="caution">
    <text evidence="3">The sequence shown here is derived from an EMBL/GenBank/DDBJ whole genome shotgun (WGS) entry which is preliminary data.</text>
</comment>
<feature type="compositionally biased region" description="Basic and acidic residues" evidence="1">
    <location>
        <begin position="501"/>
        <end position="510"/>
    </location>
</feature>
<dbReference type="PANTHER" id="PTHR47203:SF1">
    <property type="entry name" value="HYPOTHETICAL BASE EXCISION DNA REPAIR PROTEIN (EUROFUNG)"/>
    <property type="match status" value="1"/>
</dbReference>
<gene>
    <name evidence="3" type="ORF">KVT40_000015</name>
</gene>
<feature type="region of interest" description="Disordered" evidence="1">
    <location>
        <begin position="470"/>
        <end position="510"/>
    </location>
</feature>
<evidence type="ECO:0000256" key="1">
    <source>
        <dbReference type="SAM" id="MobiDB-lite"/>
    </source>
</evidence>